<dbReference type="GO" id="GO:0008168">
    <property type="term" value="F:methyltransferase activity"/>
    <property type="evidence" value="ECO:0007669"/>
    <property type="project" value="UniProtKB-KW"/>
</dbReference>
<dbReference type="OrthoDB" id="2013972at2759"/>
<name>A0A9P9AES1_9PEZI</name>
<dbReference type="SUPFAM" id="SSF53335">
    <property type="entry name" value="S-adenosyl-L-methionine-dependent methyltransferases"/>
    <property type="match status" value="1"/>
</dbReference>
<dbReference type="Proteomes" id="UP000770015">
    <property type="component" value="Unassembled WGS sequence"/>
</dbReference>
<evidence type="ECO:0000256" key="2">
    <source>
        <dbReference type="SAM" id="MobiDB-lite"/>
    </source>
</evidence>
<dbReference type="InterPro" id="IPR029063">
    <property type="entry name" value="SAM-dependent_MTases_sf"/>
</dbReference>
<dbReference type="AlphaFoldDB" id="A0A9P9AES1"/>
<protein>
    <submittedName>
        <fullName evidence="3">S-adenosyl-L-methionine-dependent methyltransferase</fullName>
    </submittedName>
</protein>
<sequence length="341" mass="38205">MADNQDTTGPVLVADDVDDQNDPTLTEDAASSTASVSTSIYNYRRENGRTYHAYKDGKYALPNDEQESDRLDLQHNLFVITFDNKLGFAPPNDAGSDVKNVLDIGTGTGIWATDFGDEHPGAKVIGVDLSPIQSSFVPPNVTFQIDDIEEEWTFSHKFDYIHSRFMNSSIANWRELFKRCLENLEPGGFFEIQEADLSVVSDDDSIPKDSALSRAFDLLLEASVKFGRAFQSVPELAEIMKEVGFVDVTIERLKWPMNPWPKDKKHKEIGAWCYENFSSGLSAITMAPLTRAHGWTSEEVELFLIDVRKDMANRSIHAYWPIYSLYGKKPLADTTAAVVDA</sequence>
<dbReference type="Pfam" id="PF13489">
    <property type="entry name" value="Methyltransf_23"/>
    <property type="match status" value="1"/>
</dbReference>
<keyword evidence="4" id="KW-1185">Reference proteome</keyword>
<proteinExistence type="inferred from homology"/>
<dbReference type="Gene3D" id="3.40.50.150">
    <property type="entry name" value="Vaccinia Virus protein VP39"/>
    <property type="match status" value="1"/>
</dbReference>
<feature type="region of interest" description="Disordered" evidence="2">
    <location>
        <begin position="1"/>
        <end position="36"/>
    </location>
</feature>
<reference evidence="3" key="1">
    <citation type="journal article" date="2021" name="Nat. Commun.">
        <title>Genetic determinants of endophytism in the Arabidopsis root mycobiome.</title>
        <authorList>
            <person name="Mesny F."/>
            <person name="Miyauchi S."/>
            <person name="Thiergart T."/>
            <person name="Pickel B."/>
            <person name="Atanasova L."/>
            <person name="Karlsson M."/>
            <person name="Huettel B."/>
            <person name="Barry K.W."/>
            <person name="Haridas S."/>
            <person name="Chen C."/>
            <person name="Bauer D."/>
            <person name="Andreopoulos W."/>
            <person name="Pangilinan J."/>
            <person name="LaButti K."/>
            <person name="Riley R."/>
            <person name="Lipzen A."/>
            <person name="Clum A."/>
            <person name="Drula E."/>
            <person name="Henrissat B."/>
            <person name="Kohler A."/>
            <person name="Grigoriev I.V."/>
            <person name="Martin F.M."/>
            <person name="Hacquard S."/>
        </authorList>
    </citation>
    <scope>NUCLEOTIDE SEQUENCE</scope>
    <source>
        <strain evidence="3">MPI-SDFR-AT-0117</strain>
    </source>
</reference>
<organism evidence="3 4">
    <name type="scientific">Plectosphaerella plurivora</name>
    <dbReference type="NCBI Taxonomy" id="936078"/>
    <lineage>
        <taxon>Eukaryota</taxon>
        <taxon>Fungi</taxon>
        <taxon>Dikarya</taxon>
        <taxon>Ascomycota</taxon>
        <taxon>Pezizomycotina</taxon>
        <taxon>Sordariomycetes</taxon>
        <taxon>Hypocreomycetidae</taxon>
        <taxon>Glomerellales</taxon>
        <taxon>Plectosphaerellaceae</taxon>
        <taxon>Plectosphaerella</taxon>
    </lineage>
</organism>
<dbReference type="PANTHER" id="PTHR43591">
    <property type="entry name" value="METHYLTRANSFERASE"/>
    <property type="match status" value="1"/>
</dbReference>
<comment type="caution">
    <text evidence="3">The sequence shown here is derived from an EMBL/GenBank/DDBJ whole genome shotgun (WGS) entry which is preliminary data.</text>
</comment>
<accession>A0A9P9AES1</accession>
<dbReference type="GO" id="GO:0032259">
    <property type="term" value="P:methylation"/>
    <property type="evidence" value="ECO:0007669"/>
    <property type="project" value="UniProtKB-KW"/>
</dbReference>
<evidence type="ECO:0000313" key="4">
    <source>
        <dbReference type="Proteomes" id="UP000770015"/>
    </source>
</evidence>
<dbReference type="CDD" id="cd02440">
    <property type="entry name" value="AdoMet_MTases"/>
    <property type="match status" value="1"/>
</dbReference>
<evidence type="ECO:0000256" key="1">
    <source>
        <dbReference type="ARBA" id="ARBA00038158"/>
    </source>
</evidence>
<comment type="similarity">
    <text evidence="1">Belongs to the methyltransferase superfamily. LaeA methyltransferase family.</text>
</comment>
<evidence type="ECO:0000313" key="3">
    <source>
        <dbReference type="EMBL" id="KAH6693743.1"/>
    </source>
</evidence>
<dbReference type="PANTHER" id="PTHR43591:SF31">
    <property type="entry name" value="LAEA-LIKE, PUTATIVE (AFU_ORTHOLOGUE AFUA_8G01930)-RELATED"/>
    <property type="match status" value="1"/>
</dbReference>
<dbReference type="EMBL" id="JAGSXJ010000003">
    <property type="protein sequence ID" value="KAH6693743.1"/>
    <property type="molecule type" value="Genomic_DNA"/>
</dbReference>
<keyword evidence="3" id="KW-0808">Transferase</keyword>
<gene>
    <name evidence="3" type="ORF">F5X68DRAFT_273258</name>
</gene>
<keyword evidence="3" id="KW-0489">Methyltransferase</keyword>